<dbReference type="EMBL" id="LFMY01000011">
    <property type="protein sequence ID" value="OKL57686.1"/>
    <property type="molecule type" value="Genomic_DNA"/>
</dbReference>
<dbReference type="Proteomes" id="UP000214365">
    <property type="component" value="Unassembled WGS sequence"/>
</dbReference>
<comment type="caution">
    <text evidence="12">The sequence shown here is derived from an EMBL/GenBank/DDBJ whole genome shotgun (WGS) entry which is preliminary data.</text>
</comment>
<keyword evidence="5" id="KW-0378">Hydrolase</keyword>
<evidence type="ECO:0000313" key="13">
    <source>
        <dbReference type="Proteomes" id="UP000214365"/>
    </source>
</evidence>
<dbReference type="Pfam" id="PF00933">
    <property type="entry name" value="Glyco_hydro_3"/>
    <property type="match status" value="1"/>
</dbReference>
<dbReference type="FunFam" id="3.40.50.1700:FF:000009">
    <property type="entry name" value="Periplasmic beta-glucosidase"/>
    <property type="match status" value="1"/>
</dbReference>
<evidence type="ECO:0000256" key="3">
    <source>
        <dbReference type="ARBA" id="ARBA00005336"/>
    </source>
</evidence>
<sequence length="717" mass="78555">MAQLMQGDITNWMNETTGALNSSGLVANMKEKAGMFYVGYPISWEWLATNIRIGQNYLVENTTLGIPALVQTEGIHGFLIGNATIFNSPIGYGSSWNRDLVRKMGEVIGQEARALGVTQIFAPLADLARELRYGRVEETNSEDPFLAGEIAYHYIKGLQSKNVSATVKHYMAYSNPEQGVNTSPGKKRWQPSYKRAIIDAGAWSIMSAYHCYDGIPAIADYHTLTSMLRDEWGYDYWVISDAGATDRICTAFNMCQDSPIDSEYITLATLPAGNDVEMGGGSLTIPALVESGKLNNSTLDTAVSRLLRAKFEMGLFENPYPGAPPDQWSNLIHTPENLQVARDLDRESIVLLENHNNTLPLKKSGSIAVIGPMAHGYMNYGDYVVYESQWRGVTPLDGIKAAVGDKATIHYTQGCERWSNDESGFEEAIEAAKKSDVAVVVVGTWSRDQKQLWEGLNATTGEHVDLDNLNMVGAQGPLVKAIADTGVPTVVVFSSGKPVTDTWIANSTAALLQQFYPSEEGGNALADVLFGDYNPSGKLSVSFPRSVGDLPIYYDYLNSARSITDSGWVTENSTIVFGHQYVIGAPLPWYEFGYGKSYSTFNYGIVKLDKTNATSTDTITVSVDVTNEDWSRNATEVIQVYVVDRYASVVVPNRQLKGFDKVVFGPGETLTVQIPLNVSDLGLWNVNMQYVVEPGAFDVLVGSSSQDIRGNATFYVS</sequence>
<dbReference type="PANTHER" id="PTHR30620">
    <property type="entry name" value="PERIPLASMIC BETA-GLUCOSIDASE-RELATED"/>
    <property type="match status" value="1"/>
</dbReference>
<keyword evidence="8" id="KW-0119">Carbohydrate metabolism</keyword>
<dbReference type="InterPro" id="IPR017853">
    <property type="entry name" value="GH"/>
</dbReference>
<organism evidence="12 13">
    <name type="scientific">Talaromyces atroroseus</name>
    <dbReference type="NCBI Taxonomy" id="1441469"/>
    <lineage>
        <taxon>Eukaryota</taxon>
        <taxon>Fungi</taxon>
        <taxon>Dikarya</taxon>
        <taxon>Ascomycota</taxon>
        <taxon>Pezizomycotina</taxon>
        <taxon>Eurotiomycetes</taxon>
        <taxon>Eurotiomycetidae</taxon>
        <taxon>Eurotiales</taxon>
        <taxon>Trichocomaceae</taxon>
        <taxon>Talaromyces</taxon>
        <taxon>Talaromyces sect. Trachyspermi</taxon>
    </lineage>
</organism>
<comment type="catalytic activity">
    <reaction evidence="1">
        <text>Hydrolysis of terminal, non-reducing beta-D-glucosyl residues with release of beta-D-glucose.</text>
        <dbReference type="EC" id="3.2.1.21"/>
    </reaction>
</comment>
<dbReference type="GeneID" id="31006842"/>
<accession>A0A225ARU4</accession>
<evidence type="ECO:0000256" key="1">
    <source>
        <dbReference type="ARBA" id="ARBA00000448"/>
    </source>
</evidence>
<dbReference type="EC" id="3.2.1.21" evidence="4"/>
<evidence type="ECO:0000256" key="8">
    <source>
        <dbReference type="ARBA" id="ARBA00023277"/>
    </source>
</evidence>
<dbReference type="SMART" id="SM01217">
    <property type="entry name" value="Fn3_like"/>
    <property type="match status" value="1"/>
</dbReference>
<keyword evidence="10" id="KW-0624">Polysaccharide degradation</keyword>
<dbReference type="STRING" id="1441469.A0A225ARU4"/>
<dbReference type="InterPro" id="IPR026891">
    <property type="entry name" value="Fn3-like"/>
</dbReference>
<dbReference type="InterPro" id="IPR013783">
    <property type="entry name" value="Ig-like_fold"/>
</dbReference>
<dbReference type="GO" id="GO:0030245">
    <property type="term" value="P:cellulose catabolic process"/>
    <property type="evidence" value="ECO:0007669"/>
    <property type="project" value="UniProtKB-KW"/>
</dbReference>
<evidence type="ECO:0000256" key="4">
    <source>
        <dbReference type="ARBA" id="ARBA00012744"/>
    </source>
</evidence>
<dbReference type="GO" id="GO:0008422">
    <property type="term" value="F:beta-glucosidase activity"/>
    <property type="evidence" value="ECO:0007669"/>
    <property type="project" value="UniProtKB-EC"/>
</dbReference>
<reference evidence="12 13" key="1">
    <citation type="submission" date="2015-06" db="EMBL/GenBank/DDBJ databases">
        <title>Talaromyces atroroseus IBT 11181 draft genome.</title>
        <authorList>
            <person name="Rasmussen K.B."/>
            <person name="Rasmussen S."/>
            <person name="Petersen B."/>
            <person name="Sicheritz-Ponten T."/>
            <person name="Mortensen U.H."/>
            <person name="Thrane U."/>
        </authorList>
    </citation>
    <scope>NUCLEOTIDE SEQUENCE [LARGE SCALE GENOMIC DNA]</scope>
    <source>
        <strain evidence="12 13">IBT 11181</strain>
    </source>
</reference>
<keyword evidence="6" id="KW-0136">Cellulose degradation</keyword>
<dbReference type="PRINTS" id="PR00133">
    <property type="entry name" value="GLHYDRLASE3"/>
</dbReference>
<dbReference type="Gene3D" id="3.40.50.1700">
    <property type="entry name" value="Glycoside hydrolase family 3 C-terminal domain"/>
    <property type="match status" value="1"/>
</dbReference>
<keyword evidence="7" id="KW-0325">Glycoprotein</keyword>
<gene>
    <name evidence="12" type="ORF">UA08_07086</name>
</gene>
<dbReference type="PANTHER" id="PTHR30620:SF117">
    <property type="entry name" value="BETA-1,4-XYLOSIDASE (EUROFUNG)"/>
    <property type="match status" value="1"/>
</dbReference>
<dbReference type="FunFam" id="2.60.40.10:FF:000495">
    <property type="entry name" value="Periplasmic beta-glucosidase"/>
    <property type="match status" value="1"/>
</dbReference>
<feature type="domain" description="Fibronectin type III-like" evidence="11">
    <location>
        <begin position="636"/>
        <end position="705"/>
    </location>
</feature>
<dbReference type="SUPFAM" id="SSF52279">
    <property type="entry name" value="Beta-D-glucan exohydrolase, C-terminal domain"/>
    <property type="match status" value="1"/>
</dbReference>
<dbReference type="Gene3D" id="3.20.20.300">
    <property type="entry name" value="Glycoside hydrolase, family 3, N-terminal domain"/>
    <property type="match status" value="1"/>
</dbReference>
<protein>
    <recommendedName>
        <fullName evidence="4">beta-glucosidase</fullName>
        <ecNumber evidence="4">3.2.1.21</ecNumber>
    </recommendedName>
</protein>
<dbReference type="InterPro" id="IPR036881">
    <property type="entry name" value="Glyco_hydro_3_C_sf"/>
</dbReference>
<dbReference type="RefSeq" id="XP_020117807.1">
    <property type="nucleotide sequence ID" value="XM_020261989.1"/>
</dbReference>
<evidence type="ECO:0000313" key="12">
    <source>
        <dbReference type="EMBL" id="OKL57686.1"/>
    </source>
</evidence>
<evidence type="ECO:0000256" key="9">
    <source>
        <dbReference type="ARBA" id="ARBA00023295"/>
    </source>
</evidence>
<dbReference type="Gene3D" id="2.60.40.10">
    <property type="entry name" value="Immunoglobulins"/>
    <property type="match status" value="1"/>
</dbReference>
<comment type="pathway">
    <text evidence="2">Glycan metabolism; cellulose degradation.</text>
</comment>
<name>A0A225ARU4_TALAT</name>
<dbReference type="Pfam" id="PF01915">
    <property type="entry name" value="Glyco_hydro_3_C"/>
    <property type="match status" value="1"/>
</dbReference>
<dbReference type="OrthoDB" id="2123594at2759"/>
<evidence type="ECO:0000256" key="2">
    <source>
        <dbReference type="ARBA" id="ARBA00004987"/>
    </source>
</evidence>
<evidence type="ECO:0000256" key="5">
    <source>
        <dbReference type="ARBA" id="ARBA00022801"/>
    </source>
</evidence>
<dbReference type="InterPro" id="IPR051915">
    <property type="entry name" value="Cellulose_Degrad_GH3"/>
</dbReference>
<evidence type="ECO:0000259" key="11">
    <source>
        <dbReference type="SMART" id="SM01217"/>
    </source>
</evidence>
<proteinExistence type="inferred from homology"/>
<comment type="similarity">
    <text evidence="3">Belongs to the glycosyl hydrolase 3 family.</text>
</comment>
<dbReference type="SUPFAM" id="SSF51445">
    <property type="entry name" value="(Trans)glycosidases"/>
    <property type="match status" value="1"/>
</dbReference>
<dbReference type="InterPro" id="IPR001764">
    <property type="entry name" value="Glyco_hydro_3_N"/>
</dbReference>
<keyword evidence="13" id="KW-1185">Reference proteome</keyword>
<evidence type="ECO:0000256" key="10">
    <source>
        <dbReference type="ARBA" id="ARBA00023326"/>
    </source>
</evidence>
<dbReference type="AlphaFoldDB" id="A0A225ARU4"/>
<dbReference type="InterPro" id="IPR002772">
    <property type="entry name" value="Glyco_hydro_3_C"/>
</dbReference>
<keyword evidence="9" id="KW-0326">Glycosidase</keyword>
<dbReference type="Pfam" id="PF14310">
    <property type="entry name" value="Fn3-like"/>
    <property type="match status" value="1"/>
</dbReference>
<evidence type="ECO:0000256" key="7">
    <source>
        <dbReference type="ARBA" id="ARBA00023180"/>
    </source>
</evidence>
<dbReference type="InterPro" id="IPR036962">
    <property type="entry name" value="Glyco_hydro_3_N_sf"/>
</dbReference>
<evidence type="ECO:0000256" key="6">
    <source>
        <dbReference type="ARBA" id="ARBA00023001"/>
    </source>
</evidence>